<dbReference type="RefSeq" id="WP_249868755.1">
    <property type="nucleotide sequence ID" value="NZ_JAMGBC010000001.1"/>
</dbReference>
<accession>A0ABT0RHZ1</accession>
<gene>
    <name evidence="2" type="ORF">LZ519_11240</name>
</gene>
<comment type="caution">
    <text evidence="2">The sequence shown here is derived from an EMBL/GenBank/DDBJ whole genome shotgun (WGS) entry which is preliminary data.</text>
</comment>
<feature type="chain" id="PRO_5046034445" description="UrcA family protein" evidence="1">
    <location>
        <begin position="18"/>
        <end position="112"/>
    </location>
</feature>
<keyword evidence="1" id="KW-0732">Signal</keyword>
<reference evidence="2" key="1">
    <citation type="submission" date="2022-05" db="EMBL/GenBank/DDBJ databases">
        <authorList>
            <person name="Jo J.-H."/>
            <person name="Im W.-T."/>
        </authorList>
    </citation>
    <scope>NUCLEOTIDE SEQUENCE</scope>
    <source>
        <strain evidence="2">RG327</strain>
    </source>
</reference>
<sequence>MSKRIMMAAAAASIAFAAPAVGQNLGSGLVNVQIGDVTLLNNFLNNDQIAALNNLNIPVTVQVPIGVAANVCDVSANVLAKQLKSGDATCTAKSGSQALAQSVNKQLLSQKK</sequence>
<evidence type="ECO:0000256" key="1">
    <source>
        <dbReference type="SAM" id="SignalP"/>
    </source>
</evidence>
<feature type="signal peptide" evidence="1">
    <location>
        <begin position="1"/>
        <end position="17"/>
    </location>
</feature>
<proteinExistence type="predicted"/>
<organism evidence="2 3">
    <name type="scientific">Sphingomonas anseongensis</name>
    <dbReference type="NCBI Taxonomy" id="2908207"/>
    <lineage>
        <taxon>Bacteria</taxon>
        <taxon>Pseudomonadati</taxon>
        <taxon>Pseudomonadota</taxon>
        <taxon>Alphaproteobacteria</taxon>
        <taxon>Sphingomonadales</taxon>
        <taxon>Sphingomonadaceae</taxon>
        <taxon>Sphingomonas</taxon>
    </lineage>
</organism>
<name>A0ABT0RHZ1_9SPHN</name>
<evidence type="ECO:0000313" key="3">
    <source>
        <dbReference type="Proteomes" id="UP001165343"/>
    </source>
</evidence>
<evidence type="ECO:0008006" key="4">
    <source>
        <dbReference type="Google" id="ProtNLM"/>
    </source>
</evidence>
<evidence type="ECO:0000313" key="2">
    <source>
        <dbReference type="EMBL" id="MCL6679882.1"/>
    </source>
</evidence>
<dbReference type="Proteomes" id="UP001165343">
    <property type="component" value="Unassembled WGS sequence"/>
</dbReference>
<dbReference type="EMBL" id="JAMGBC010000001">
    <property type="protein sequence ID" value="MCL6679882.1"/>
    <property type="molecule type" value="Genomic_DNA"/>
</dbReference>
<protein>
    <recommendedName>
        <fullName evidence="4">UrcA family protein</fullName>
    </recommendedName>
</protein>
<keyword evidence="3" id="KW-1185">Reference proteome</keyword>